<keyword evidence="1 3" id="KW-0479">Metal-binding</keyword>
<sequence>SASRPISSVKRSLPHSLYGCPAMESTVRGTDLTEEIGLEAEFALAEPCLKFHRLSSDLPRICQQSEIASFAPHSRLLAIGFKDGSIRIFDHLGNSVQNGYYKKHFTPVNCLTVSDDGNYIMSCGDDGFAIIYDLSDPGKSECVNLRRVTKCVALSPVYGNVRKFVTADSKLVLYSKGVLTRFKTEELYFSPGVIRNLKWRRSILIWSDDQAVRVYDLRKRCLINYIPLVKDDQEFLVGRFPCHLFWRSDNCFLMGCGKSLKVCRIKRHTPPDFDARWSSAMSVDRDSDTSSQITSISASINVPSLTTRSVQIASQINLPDALICGVASHQTYVLLLVCPNQSDENALLTGGSTMQKPQILILDMGDLDDDNPYPSATGSLLSFPLAPYEEVAREEIMLNFNANHRFQDLNLASIPGEDTHFIFSPVDVICGQIPSADDRVDWYLEQGLPHRALQIANENASDLVKHSVKVLGSRYLEQLINDNDFVGAAALCPHILKDMKSWEDQVYRFLHLGQLQILVPYLPVSTMRLSPAVYETVLLDLMSVSPERFLAKLKDWPPNSGLYPVNSLISALQEKTSSCSPVANKYVVAKENPDMCALWNALIVLYEYSECPEKGLELSVQLRNSSMFDLLRLRLPGADGSRYGAVVRQNLITMFEMDAQKTIGLLLDCMREFPVDFVVRELDTNPVLLYQYLDAVYIRYPRLAQQHVPRMVNLYATYARDKLLHFLRSTDAYPLNEALELCQRLNYVSETVYLLTRVGRRRDALKLLMEKGADDVTVVGDLSLSPEQRQAQVAAKAIAYCLEEDSSSVPYYEYNEHRNRFYHFATSRRHPRELYQSTELRTSFSSEDAALKVPCETDSSQGSAYEEEEKSEDTKLATEGSAESGELWKQVVLFAADKPGFICALLKHASTECIDPRLLLQKIAPNTEIPNLKQSLVTLLHNTQMQIELRRNCQRILLKDSYDKFSCLTAAQSRGIRVSPTGVSGRHFCRVCRQPLLTEGGLTKTAAVNAGDSSTSEVRATGLHQPALMVFRCSHGYHQKCLSGFGKMVACPVCVQERLIKAA</sequence>
<feature type="repeat" description="WD" evidence="4">
    <location>
        <begin position="101"/>
        <end position="135"/>
    </location>
</feature>
<dbReference type="GO" id="GO:0006623">
    <property type="term" value="P:protein targeting to vacuole"/>
    <property type="evidence" value="ECO:0007669"/>
    <property type="project" value="InterPro"/>
</dbReference>
<dbReference type="Pfam" id="PF23411">
    <property type="entry name" value="Beta-prop_Vps41"/>
    <property type="match status" value="1"/>
</dbReference>
<dbReference type="Pfam" id="PF23413">
    <property type="entry name" value="zf_RING_Vps8_fungal"/>
    <property type="match status" value="1"/>
</dbReference>
<evidence type="ECO:0000313" key="7">
    <source>
        <dbReference type="EMBL" id="JAP56538.1"/>
    </source>
</evidence>
<protein>
    <recommendedName>
        <fullName evidence="6">RING-type domain-containing protein</fullName>
    </recommendedName>
</protein>
<dbReference type="InterPro" id="IPR013083">
    <property type="entry name" value="Znf_RING/FYVE/PHD"/>
</dbReference>
<dbReference type="InterPro" id="IPR057780">
    <property type="entry name" value="Beta-prop_Vps41"/>
</dbReference>
<evidence type="ECO:0000256" key="2">
    <source>
        <dbReference type="ARBA" id="ARBA00022833"/>
    </source>
</evidence>
<dbReference type="GO" id="GO:0005770">
    <property type="term" value="C:late endosome"/>
    <property type="evidence" value="ECO:0007669"/>
    <property type="project" value="TreeGrafter"/>
</dbReference>
<dbReference type="GO" id="GO:0030897">
    <property type="term" value="C:HOPS complex"/>
    <property type="evidence" value="ECO:0007669"/>
    <property type="project" value="TreeGrafter"/>
</dbReference>
<organism evidence="7">
    <name type="scientific">Schistocephalus solidus</name>
    <name type="common">Tapeworm</name>
    <dbReference type="NCBI Taxonomy" id="70667"/>
    <lineage>
        <taxon>Eukaryota</taxon>
        <taxon>Metazoa</taxon>
        <taxon>Spiralia</taxon>
        <taxon>Lophotrochozoa</taxon>
        <taxon>Platyhelminthes</taxon>
        <taxon>Cestoda</taxon>
        <taxon>Eucestoda</taxon>
        <taxon>Diphyllobothriidea</taxon>
        <taxon>Diphyllobothriidae</taxon>
        <taxon>Schistocephalus</taxon>
    </lineage>
</organism>
<accession>A0A0X3PYG9</accession>
<dbReference type="InterPro" id="IPR001841">
    <property type="entry name" value="Znf_RING"/>
</dbReference>
<dbReference type="PANTHER" id="PTHR12616:SF1">
    <property type="entry name" value="VACUOLAR PROTEIN SORTING-ASSOCIATED PROTEIN 41 HOMOLOG"/>
    <property type="match status" value="1"/>
</dbReference>
<dbReference type="GO" id="GO:0016236">
    <property type="term" value="P:macroautophagy"/>
    <property type="evidence" value="ECO:0007669"/>
    <property type="project" value="TreeGrafter"/>
</dbReference>
<dbReference type="AlphaFoldDB" id="A0A0X3PYG9"/>
<dbReference type="Pfam" id="PF23556">
    <property type="entry name" value="TPR_Vps41"/>
    <property type="match status" value="1"/>
</dbReference>
<dbReference type="SMART" id="SM00320">
    <property type="entry name" value="WD40"/>
    <property type="match status" value="2"/>
</dbReference>
<dbReference type="Gene3D" id="3.30.40.10">
    <property type="entry name" value="Zinc/RING finger domain, C3HC4 (zinc finger)"/>
    <property type="match status" value="1"/>
</dbReference>
<dbReference type="EMBL" id="GEEE01006687">
    <property type="protein sequence ID" value="JAP56538.1"/>
    <property type="molecule type" value="Transcribed_RNA"/>
</dbReference>
<feature type="non-terminal residue" evidence="7">
    <location>
        <position position="1"/>
    </location>
</feature>
<dbReference type="PANTHER" id="PTHR12616">
    <property type="entry name" value="VACUOLAR PROTEIN SORTING VPS41"/>
    <property type="match status" value="1"/>
</dbReference>
<reference evidence="7" key="1">
    <citation type="submission" date="2016-01" db="EMBL/GenBank/DDBJ databases">
        <title>Reference transcriptome for the parasite Schistocephalus solidus: insights into the molecular evolution of parasitism.</title>
        <authorList>
            <person name="Hebert F.O."/>
            <person name="Grambauer S."/>
            <person name="Barber I."/>
            <person name="Landry C.R."/>
            <person name="Aubin-Horth N."/>
        </authorList>
    </citation>
    <scope>NUCLEOTIDE SEQUENCE</scope>
</reference>
<dbReference type="GO" id="GO:0034058">
    <property type="term" value="P:endosomal vesicle fusion"/>
    <property type="evidence" value="ECO:0007669"/>
    <property type="project" value="TreeGrafter"/>
</dbReference>
<keyword evidence="1 3" id="KW-0863">Zinc-finger</keyword>
<evidence type="ECO:0000256" key="1">
    <source>
        <dbReference type="ARBA" id="ARBA00022771"/>
    </source>
</evidence>
<dbReference type="InterPro" id="IPR011990">
    <property type="entry name" value="TPR-like_helical_dom_sf"/>
</dbReference>
<dbReference type="GO" id="GO:0009267">
    <property type="term" value="P:cellular response to starvation"/>
    <property type="evidence" value="ECO:0007669"/>
    <property type="project" value="TreeGrafter"/>
</dbReference>
<dbReference type="Gene3D" id="1.25.40.10">
    <property type="entry name" value="Tetratricopeptide repeat domain"/>
    <property type="match status" value="1"/>
</dbReference>
<name>A0A0X3PYG9_SCHSO</name>
<dbReference type="InterPro" id="IPR015943">
    <property type="entry name" value="WD40/YVTN_repeat-like_dom_sf"/>
</dbReference>
<dbReference type="InterPro" id="IPR001680">
    <property type="entry name" value="WD40_rpt"/>
</dbReference>
<keyword evidence="4" id="KW-0853">WD repeat</keyword>
<evidence type="ECO:0000256" key="5">
    <source>
        <dbReference type="SAM" id="MobiDB-lite"/>
    </source>
</evidence>
<evidence type="ECO:0000256" key="4">
    <source>
        <dbReference type="PROSITE-ProRule" id="PRU00221"/>
    </source>
</evidence>
<feature type="domain" description="RING-type" evidence="6">
    <location>
        <begin position="989"/>
        <end position="1054"/>
    </location>
</feature>
<keyword evidence="2" id="KW-0862">Zinc</keyword>
<dbReference type="PROSITE" id="PS50082">
    <property type="entry name" value="WD_REPEATS_2"/>
    <property type="match status" value="1"/>
</dbReference>
<dbReference type="GO" id="GO:0008270">
    <property type="term" value="F:zinc ion binding"/>
    <property type="evidence" value="ECO:0007669"/>
    <property type="project" value="UniProtKB-KW"/>
</dbReference>
<dbReference type="InterPro" id="IPR045111">
    <property type="entry name" value="Vps41/Vps8"/>
</dbReference>
<gene>
    <name evidence="7" type="ORF">TR121575</name>
</gene>
<dbReference type="Gene3D" id="2.130.10.10">
    <property type="entry name" value="YVTN repeat-like/Quinoprotein amine dehydrogenase"/>
    <property type="match status" value="1"/>
</dbReference>
<dbReference type="PROSITE" id="PS50089">
    <property type="entry name" value="ZF_RING_2"/>
    <property type="match status" value="1"/>
</dbReference>
<feature type="region of interest" description="Disordered" evidence="5">
    <location>
        <begin position="855"/>
        <end position="881"/>
    </location>
</feature>
<dbReference type="InterPro" id="IPR036322">
    <property type="entry name" value="WD40_repeat_dom_sf"/>
</dbReference>
<dbReference type="SMART" id="SM00184">
    <property type="entry name" value="RING"/>
    <property type="match status" value="1"/>
</dbReference>
<dbReference type="SUPFAM" id="SSF50978">
    <property type="entry name" value="WD40 repeat-like"/>
    <property type="match status" value="1"/>
</dbReference>
<evidence type="ECO:0000256" key="3">
    <source>
        <dbReference type="PROSITE-ProRule" id="PRU00175"/>
    </source>
</evidence>
<proteinExistence type="predicted"/>
<evidence type="ECO:0000259" key="6">
    <source>
        <dbReference type="PROSITE" id="PS50089"/>
    </source>
</evidence>